<evidence type="ECO:0000256" key="7">
    <source>
        <dbReference type="SAM" id="MobiDB-lite"/>
    </source>
</evidence>
<evidence type="ECO:0000256" key="2">
    <source>
        <dbReference type="ARBA" id="ARBA00008017"/>
    </source>
</evidence>
<dbReference type="PANTHER" id="PTHR30460:SF0">
    <property type="entry name" value="MODERATE CONDUCTANCE MECHANOSENSITIVE CHANNEL YBIO"/>
    <property type="match status" value="1"/>
</dbReference>
<dbReference type="InterPro" id="IPR045276">
    <property type="entry name" value="YbiO_bact"/>
</dbReference>
<feature type="transmembrane region" description="Helical" evidence="8">
    <location>
        <begin position="65"/>
        <end position="83"/>
    </location>
</feature>
<feature type="region of interest" description="Disordered" evidence="7">
    <location>
        <begin position="373"/>
        <end position="418"/>
    </location>
</feature>
<dbReference type="Pfam" id="PF21088">
    <property type="entry name" value="MS_channel_1st"/>
    <property type="match status" value="1"/>
</dbReference>
<evidence type="ECO:0000259" key="10">
    <source>
        <dbReference type="Pfam" id="PF21082"/>
    </source>
</evidence>
<evidence type="ECO:0000256" key="5">
    <source>
        <dbReference type="ARBA" id="ARBA00022989"/>
    </source>
</evidence>
<dbReference type="SUPFAM" id="SSF82861">
    <property type="entry name" value="Mechanosensitive channel protein MscS (YggB), transmembrane region"/>
    <property type="match status" value="1"/>
</dbReference>
<feature type="domain" description="Mechanosensitive ion channel transmembrane helices 2/3" evidence="11">
    <location>
        <begin position="138"/>
        <end position="175"/>
    </location>
</feature>
<proteinExistence type="inferred from homology"/>
<evidence type="ECO:0000256" key="6">
    <source>
        <dbReference type="ARBA" id="ARBA00023136"/>
    </source>
</evidence>
<comment type="subcellular location">
    <subcellularLocation>
        <location evidence="1">Cell membrane</location>
        <topology evidence="1">Multi-pass membrane protein</topology>
    </subcellularLocation>
</comment>
<protein>
    <submittedName>
        <fullName evidence="12">Mechanosensitive ion channel protein MscS</fullName>
    </submittedName>
</protein>
<keyword evidence="5 8" id="KW-1133">Transmembrane helix</keyword>
<keyword evidence="6 8" id="KW-0472">Membrane</keyword>
<dbReference type="Gene3D" id="2.30.30.60">
    <property type="match status" value="1"/>
</dbReference>
<dbReference type="Pfam" id="PF00924">
    <property type="entry name" value="MS_channel_2nd"/>
    <property type="match status" value="1"/>
</dbReference>
<sequence length="418" mass="45496">MPRSPLLLLALDAPNDAGEGTGEEPVPHEPLFDPEIIDRPFAEWLQQNTDLPDWSIGLIENAVEPAFQVALIVLIAWSVLWLSRRALRRAVVQVKKPDDGPRRRRQRAATGEGRASYSERRAQRADALGALASSVLGVVIWAVALSMVLGTFGISLGPLIAGAGIVGIAVGFGAQDLVSDFLSGVFMLIEDQYGVGDVVNVGEATGVVEGVTLRTTRIRDVEGTLWHVPNGEIRRVGNMSQEWARALLDVSVAYGADVDVAADLIRRVASEMAHEPDYEALFLDEPEMWGVQTLGNDSVDLRLVIKTRPGEQWAIGRELRRRIKNAFDVADMEIPFPQRTVWLRTEQPLALGDEQAATFRSPVPPETRLQRAVRASKQGDTGAPNELADLLPTDERDRPAMGAELAASSSGGEDPEAR</sequence>
<evidence type="ECO:0000313" key="13">
    <source>
        <dbReference type="Proteomes" id="UP000650511"/>
    </source>
</evidence>
<dbReference type="GO" id="GO:0005886">
    <property type="term" value="C:plasma membrane"/>
    <property type="evidence" value="ECO:0007669"/>
    <property type="project" value="UniProtKB-SubCell"/>
</dbReference>
<evidence type="ECO:0000256" key="8">
    <source>
        <dbReference type="SAM" id="Phobius"/>
    </source>
</evidence>
<dbReference type="GO" id="GO:0008381">
    <property type="term" value="F:mechanosensitive monoatomic ion channel activity"/>
    <property type="evidence" value="ECO:0007669"/>
    <property type="project" value="InterPro"/>
</dbReference>
<feature type="domain" description="Mechanosensitive ion channel MscS C-terminal" evidence="10">
    <location>
        <begin position="248"/>
        <end position="333"/>
    </location>
</feature>
<evidence type="ECO:0000256" key="1">
    <source>
        <dbReference type="ARBA" id="ARBA00004651"/>
    </source>
</evidence>
<name>A0A8J3AFA9_9ACTN</name>
<comment type="caution">
    <text evidence="12">The sequence shown here is derived from an EMBL/GenBank/DDBJ whole genome shotgun (WGS) entry which is preliminary data.</text>
</comment>
<organism evidence="12 13">
    <name type="scientific">Egicoccus halophilus</name>
    <dbReference type="NCBI Taxonomy" id="1670830"/>
    <lineage>
        <taxon>Bacteria</taxon>
        <taxon>Bacillati</taxon>
        <taxon>Actinomycetota</taxon>
        <taxon>Nitriliruptoria</taxon>
        <taxon>Egicoccales</taxon>
        <taxon>Egicoccaceae</taxon>
        <taxon>Egicoccus</taxon>
    </lineage>
</organism>
<dbReference type="InterPro" id="IPR011066">
    <property type="entry name" value="MscS_channel_C_sf"/>
</dbReference>
<keyword evidence="3" id="KW-1003">Cell membrane</keyword>
<dbReference type="InterPro" id="IPR049278">
    <property type="entry name" value="MS_channel_C"/>
</dbReference>
<evidence type="ECO:0000256" key="4">
    <source>
        <dbReference type="ARBA" id="ARBA00022692"/>
    </source>
</evidence>
<dbReference type="Proteomes" id="UP000650511">
    <property type="component" value="Unassembled WGS sequence"/>
</dbReference>
<feature type="domain" description="Mechanosensitive ion channel MscS" evidence="9">
    <location>
        <begin position="176"/>
        <end position="239"/>
    </location>
</feature>
<dbReference type="Pfam" id="PF21082">
    <property type="entry name" value="MS_channel_3rd"/>
    <property type="match status" value="1"/>
</dbReference>
<dbReference type="PANTHER" id="PTHR30460">
    <property type="entry name" value="MODERATE CONDUCTANCE MECHANOSENSITIVE CHANNEL YBIO"/>
    <property type="match status" value="1"/>
</dbReference>
<feature type="region of interest" description="Disordered" evidence="7">
    <location>
        <begin position="98"/>
        <end position="117"/>
    </location>
</feature>
<dbReference type="Gene3D" id="1.10.287.1260">
    <property type="match status" value="1"/>
</dbReference>
<dbReference type="InterPro" id="IPR049142">
    <property type="entry name" value="MS_channel_1st"/>
</dbReference>
<dbReference type="EMBL" id="BMHA01000008">
    <property type="protein sequence ID" value="GGI07165.1"/>
    <property type="molecule type" value="Genomic_DNA"/>
</dbReference>
<dbReference type="Gene3D" id="3.30.70.100">
    <property type="match status" value="1"/>
</dbReference>
<dbReference type="InterPro" id="IPR023408">
    <property type="entry name" value="MscS_beta-dom_sf"/>
</dbReference>
<comment type="similarity">
    <text evidence="2">Belongs to the MscS (TC 1.A.23) family.</text>
</comment>
<dbReference type="InterPro" id="IPR011014">
    <property type="entry name" value="MscS_channel_TM-2"/>
</dbReference>
<reference evidence="12" key="1">
    <citation type="journal article" date="2014" name="Int. J. Syst. Evol. Microbiol.">
        <title>Complete genome sequence of Corynebacterium casei LMG S-19264T (=DSM 44701T), isolated from a smear-ripened cheese.</title>
        <authorList>
            <consortium name="US DOE Joint Genome Institute (JGI-PGF)"/>
            <person name="Walter F."/>
            <person name="Albersmeier A."/>
            <person name="Kalinowski J."/>
            <person name="Ruckert C."/>
        </authorList>
    </citation>
    <scope>NUCLEOTIDE SEQUENCE</scope>
    <source>
        <strain evidence="12">CGMCC 1.14988</strain>
    </source>
</reference>
<dbReference type="RefSeq" id="WP_165404025.1">
    <property type="nucleotide sequence ID" value="NZ_BMHA01000008.1"/>
</dbReference>
<evidence type="ECO:0000313" key="12">
    <source>
        <dbReference type="EMBL" id="GGI07165.1"/>
    </source>
</evidence>
<gene>
    <name evidence="12" type="ORF">GCM10011354_22720</name>
</gene>
<keyword evidence="4 8" id="KW-0812">Transmembrane</keyword>
<dbReference type="SUPFAM" id="SSF50182">
    <property type="entry name" value="Sm-like ribonucleoproteins"/>
    <property type="match status" value="1"/>
</dbReference>
<feature type="transmembrane region" description="Helical" evidence="8">
    <location>
        <begin position="155"/>
        <end position="174"/>
    </location>
</feature>
<evidence type="ECO:0000259" key="9">
    <source>
        <dbReference type="Pfam" id="PF00924"/>
    </source>
</evidence>
<dbReference type="InterPro" id="IPR010920">
    <property type="entry name" value="LSM_dom_sf"/>
</dbReference>
<accession>A0A8J3AFA9</accession>
<keyword evidence="13" id="KW-1185">Reference proteome</keyword>
<evidence type="ECO:0000259" key="11">
    <source>
        <dbReference type="Pfam" id="PF21088"/>
    </source>
</evidence>
<dbReference type="FunFam" id="2.30.30.60:FF:000001">
    <property type="entry name" value="MscS Mechanosensitive ion channel"/>
    <property type="match status" value="1"/>
</dbReference>
<dbReference type="InterPro" id="IPR006685">
    <property type="entry name" value="MscS_channel_2nd"/>
</dbReference>
<dbReference type="AlphaFoldDB" id="A0A8J3AFA9"/>
<dbReference type="SUPFAM" id="SSF82689">
    <property type="entry name" value="Mechanosensitive channel protein MscS (YggB), C-terminal domain"/>
    <property type="match status" value="1"/>
</dbReference>
<reference evidence="12" key="2">
    <citation type="submission" date="2020-09" db="EMBL/GenBank/DDBJ databases">
        <authorList>
            <person name="Sun Q."/>
            <person name="Zhou Y."/>
        </authorList>
    </citation>
    <scope>NUCLEOTIDE SEQUENCE</scope>
    <source>
        <strain evidence="12">CGMCC 1.14988</strain>
    </source>
</reference>
<feature type="transmembrane region" description="Helical" evidence="8">
    <location>
        <begin position="127"/>
        <end position="149"/>
    </location>
</feature>
<evidence type="ECO:0000256" key="3">
    <source>
        <dbReference type="ARBA" id="ARBA00022475"/>
    </source>
</evidence>